<dbReference type="AlphaFoldDB" id="A0A9W6KTH8"/>
<sequence>MADGDWRLMGQHTWLAGRPLRRRQWTAHRPGWDHDHCAFCHAEIAAAQTGHASLTSGYVTADDGYTWICQPCFDDFKDKFNWQVPPDDDQP</sequence>
<dbReference type="EMBL" id="BSFP01000112">
    <property type="protein sequence ID" value="GLL07802.1"/>
    <property type="molecule type" value="Genomic_DNA"/>
</dbReference>
<evidence type="ECO:0000313" key="1">
    <source>
        <dbReference type="EMBL" id="GLL07802.1"/>
    </source>
</evidence>
<reference evidence="1" key="2">
    <citation type="submission" date="2023-01" db="EMBL/GenBank/DDBJ databases">
        <authorList>
            <person name="Sun Q."/>
            <person name="Evtushenko L."/>
        </authorList>
    </citation>
    <scope>NUCLEOTIDE SEQUENCE</scope>
    <source>
        <strain evidence="1">VKM Ac-1321</strain>
    </source>
</reference>
<evidence type="ECO:0000313" key="2">
    <source>
        <dbReference type="Proteomes" id="UP001143480"/>
    </source>
</evidence>
<dbReference type="Proteomes" id="UP001143480">
    <property type="component" value="Unassembled WGS sequence"/>
</dbReference>
<comment type="caution">
    <text evidence="1">The sequence shown here is derived from an EMBL/GenBank/DDBJ whole genome shotgun (WGS) entry which is preliminary data.</text>
</comment>
<dbReference type="RefSeq" id="WP_261964123.1">
    <property type="nucleotide sequence ID" value="NZ_BAAAXA010000003.1"/>
</dbReference>
<reference evidence="1" key="1">
    <citation type="journal article" date="2014" name="Int. J. Syst. Evol. Microbiol.">
        <title>Complete genome sequence of Corynebacterium casei LMG S-19264T (=DSM 44701T), isolated from a smear-ripened cheese.</title>
        <authorList>
            <consortium name="US DOE Joint Genome Institute (JGI-PGF)"/>
            <person name="Walter F."/>
            <person name="Albersmeier A."/>
            <person name="Kalinowski J."/>
            <person name="Ruckert C."/>
        </authorList>
    </citation>
    <scope>NUCLEOTIDE SEQUENCE</scope>
    <source>
        <strain evidence="1">VKM Ac-1321</strain>
    </source>
</reference>
<organism evidence="1 2">
    <name type="scientific">Dactylosporangium matsuzakiense</name>
    <dbReference type="NCBI Taxonomy" id="53360"/>
    <lineage>
        <taxon>Bacteria</taxon>
        <taxon>Bacillati</taxon>
        <taxon>Actinomycetota</taxon>
        <taxon>Actinomycetes</taxon>
        <taxon>Micromonosporales</taxon>
        <taxon>Micromonosporaceae</taxon>
        <taxon>Dactylosporangium</taxon>
    </lineage>
</organism>
<proteinExistence type="predicted"/>
<gene>
    <name evidence="1" type="ORF">GCM10017581_095600</name>
</gene>
<protein>
    <submittedName>
        <fullName evidence="1">Uncharacterized protein</fullName>
    </submittedName>
</protein>
<keyword evidence="2" id="KW-1185">Reference proteome</keyword>
<accession>A0A9W6KTH8</accession>
<name>A0A9W6KTH8_9ACTN</name>